<proteinExistence type="predicted"/>
<dbReference type="EMBL" id="LWSA01000120">
    <property type="protein sequence ID" value="OCX73016.1"/>
    <property type="molecule type" value="Genomic_DNA"/>
</dbReference>
<dbReference type="RefSeq" id="WP_065966338.1">
    <property type="nucleotide sequence ID" value="NZ_LWSD01000338.1"/>
</dbReference>
<dbReference type="Proteomes" id="UP000094893">
    <property type="component" value="Unassembled WGS sequence"/>
</dbReference>
<evidence type="ECO:0000313" key="1">
    <source>
        <dbReference type="EMBL" id="OCX73016.1"/>
    </source>
</evidence>
<comment type="caution">
    <text evidence="1">The sequence shown here is derived from an EMBL/GenBank/DDBJ whole genome shotgun (WGS) entry which is preliminary data.</text>
</comment>
<organism evidence="1 2">
    <name type="scientific">Acidithiobacillus thiooxidans</name>
    <name type="common">Thiobacillus thiooxidans</name>
    <dbReference type="NCBI Taxonomy" id="930"/>
    <lineage>
        <taxon>Bacteria</taxon>
        <taxon>Pseudomonadati</taxon>
        <taxon>Pseudomonadota</taxon>
        <taxon>Acidithiobacillia</taxon>
        <taxon>Acidithiobacillales</taxon>
        <taxon>Acidithiobacillaceae</taxon>
        <taxon>Acidithiobacillus</taxon>
    </lineage>
</organism>
<evidence type="ECO:0000313" key="2">
    <source>
        <dbReference type="Proteomes" id="UP000094893"/>
    </source>
</evidence>
<name>A0A1C2J027_ACITH</name>
<protein>
    <submittedName>
        <fullName evidence="1">Uncharacterized protein</fullName>
    </submittedName>
</protein>
<accession>A0A1C2J027</accession>
<reference evidence="1 2" key="1">
    <citation type="journal article" date="2016" name="Int. J. Mol. Sci.">
        <title>Comparative genomics of the extreme acidophile Acidithiobacillus thiooxidans reveals intraspecific divergence and niche adaptation.</title>
        <authorList>
            <person name="Zhang X."/>
            <person name="Feng X."/>
            <person name="Tao J."/>
            <person name="Ma L."/>
            <person name="Xiao Y."/>
            <person name="Liang Y."/>
            <person name="Liu X."/>
            <person name="Yin H."/>
        </authorList>
    </citation>
    <scope>NUCLEOTIDE SEQUENCE [LARGE SCALE GENOMIC DNA]</scope>
    <source>
        <strain evidence="1 2">A02</strain>
    </source>
</reference>
<sequence>MPDLGETQLGSARNKECWWLIAFQCKGLGLRFGFLPDPVEAPEYRAEHAFQIEPTIPRFSHKLPEL</sequence>
<dbReference type="AlphaFoldDB" id="A0A1C2J027"/>
<dbReference type="STRING" id="930.GCA_002079865_01602"/>
<gene>
    <name evidence="1" type="ORF">A6P07_09050</name>
</gene>